<dbReference type="GO" id="GO:0030976">
    <property type="term" value="F:thiamine pyrophosphate binding"/>
    <property type="evidence" value="ECO:0007669"/>
    <property type="project" value="InterPro"/>
</dbReference>
<evidence type="ECO:0000259" key="7">
    <source>
        <dbReference type="Pfam" id="PF02776"/>
    </source>
</evidence>
<reference evidence="8" key="1">
    <citation type="submission" date="2023-03" db="EMBL/GenBank/DDBJ databases">
        <authorList>
            <person name="Steffen K."/>
            <person name="Cardenas P."/>
        </authorList>
    </citation>
    <scope>NUCLEOTIDE SEQUENCE</scope>
</reference>
<dbReference type="EMBL" id="CASHTH010001383">
    <property type="protein sequence ID" value="CAI8014652.1"/>
    <property type="molecule type" value="Genomic_DNA"/>
</dbReference>
<gene>
    <name evidence="8" type="ORF">GBAR_LOCUS9148</name>
</gene>
<dbReference type="InterPro" id="IPR029061">
    <property type="entry name" value="THDP-binding"/>
</dbReference>
<organism evidence="8 9">
    <name type="scientific">Geodia barretti</name>
    <name type="common">Barrett's horny sponge</name>
    <dbReference type="NCBI Taxonomy" id="519541"/>
    <lineage>
        <taxon>Eukaryota</taxon>
        <taxon>Metazoa</taxon>
        <taxon>Porifera</taxon>
        <taxon>Demospongiae</taxon>
        <taxon>Heteroscleromorpha</taxon>
        <taxon>Tetractinellida</taxon>
        <taxon>Astrophorina</taxon>
        <taxon>Geodiidae</taxon>
        <taxon>Geodia</taxon>
    </lineage>
</organism>
<protein>
    <submittedName>
        <fullName evidence="8">Probable acetolactate synthase large subunit</fullName>
    </submittedName>
</protein>
<feature type="domain" description="Thiamine pyrophosphate enzyme central" evidence="5">
    <location>
        <begin position="185"/>
        <end position="318"/>
    </location>
</feature>
<dbReference type="SUPFAM" id="SSF52518">
    <property type="entry name" value="Thiamin diphosphate-binding fold (THDP-binding)"/>
    <property type="match status" value="2"/>
</dbReference>
<dbReference type="Pfam" id="PF02775">
    <property type="entry name" value="TPP_enzyme_C"/>
    <property type="match status" value="1"/>
</dbReference>
<dbReference type="AlphaFoldDB" id="A0AA35WI68"/>
<dbReference type="InterPro" id="IPR012001">
    <property type="entry name" value="Thiamin_PyroP_enz_TPP-bd_dom"/>
</dbReference>
<evidence type="ECO:0000256" key="1">
    <source>
        <dbReference type="ARBA" id="ARBA00007812"/>
    </source>
</evidence>
<feature type="domain" description="Thiamine pyrophosphate enzyme N-terminal TPP-binding" evidence="7">
    <location>
        <begin position="5"/>
        <end position="110"/>
    </location>
</feature>
<dbReference type="Gene3D" id="3.40.50.1220">
    <property type="entry name" value="TPP-binding domain"/>
    <property type="match status" value="1"/>
</dbReference>
<dbReference type="GO" id="GO:0005948">
    <property type="term" value="C:acetolactate synthase complex"/>
    <property type="evidence" value="ECO:0007669"/>
    <property type="project" value="TreeGrafter"/>
</dbReference>
<dbReference type="PANTHER" id="PTHR18968:SF167">
    <property type="entry name" value="ACETOLACTATE SYNTHASE LARGE SUBUNIT ILVB2-RELATED"/>
    <property type="match status" value="1"/>
</dbReference>
<dbReference type="Pfam" id="PF02776">
    <property type="entry name" value="TPP_enzyme_N"/>
    <property type="match status" value="1"/>
</dbReference>
<dbReference type="CDD" id="cd07035">
    <property type="entry name" value="TPP_PYR_POX_like"/>
    <property type="match status" value="1"/>
</dbReference>
<evidence type="ECO:0000256" key="3">
    <source>
        <dbReference type="ARBA" id="ARBA00048738"/>
    </source>
</evidence>
<dbReference type="InterPro" id="IPR045229">
    <property type="entry name" value="TPP_enz"/>
</dbReference>
<evidence type="ECO:0000259" key="5">
    <source>
        <dbReference type="Pfam" id="PF00205"/>
    </source>
</evidence>
<keyword evidence="9" id="KW-1185">Reference proteome</keyword>
<evidence type="ECO:0000313" key="8">
    <source>
        <dbReference type="EMBL" id="CAI8014652.1"/>
    </source>
</evidence>
<dbReference type="GO" id="GO:0009097">
    <property type="term" value="P:isoleucine biosynthetic process"/>
    <property type="evidence" value="ECO:0007669"/>
    <property type="project" value="TreeGrafter"/>
</dbReference>
<dbReference type="Gene3D" id="3.40.50.970">
    <property type="match status" value="2"/>
</dbReference>
<dbReference type="GO" id="GO:0003984">
    <property type="term" value="F:acetolactate synthase activity"/>
    <property type="evidence" value="ECO:0007669"/>
    <property type="project" value="TreeGrafter"/>
</dbReference>
<comment type="similarity">
    <text evidence="1 4">Belongs to the TPP enzyme family.</text>
</comment>
<name>A0AA35WI68_GEOBA</name>
<dbReference type="InterPro" id="IPR011766">
    <property type="entry name" value="TPP_enzyme_TPP-bd"/>
</dbReference>
<dbReference type="Proteomes" id="UP001174909">
    <property type="component" value="Unassembled WGS sequence"/>
</dbReference>
<proteinExistence type="inferred from homology"/>
<evidence type="ECO:0000256" key="4">
    <source>
        <dbReference type="RuleBase" id="RU362132"/>
    </source>
</evidence>
<keyword evidence="2 4" id="KW-0786">Thiamine pyrophosphate</keyword>
<comment type="caution">
    <text evidence="8">The sequence shown here is derived from an EMBL/GenBank/DDBJ whole genome shotgun (WGS) entry which is preliminary data.</text>
</comment>
<dbReference type="PANTHER" id="PTHR18968">
    <property type="entry name" value="THIAMINE PYROPHOSPHATE ENZYMES"/>
    <property type="match status" value="1"/>
</dbReference>
<comment type="catalytic activity">
    <reaction evidence="3">
        <text>2-hydroxyoctadecanoyl-CoA = heptadecanal + formyl-CoA</text>
        <dbReference type="Rhea" id="RHEA:55196"/>
        <dbReference type="ChEBI" id="CHEBI:57376"/>
        <dbReference type="ChEBI" id="CHEBI:74116"/>
        <dbReference type="ChEBI" id="CHEBI:138631"/>
    </reaction>
    <physiologicalReaction direction="left-to-right" evidence="3">
        <dbReference type="Rhea" id="RHEA:55197"/>
    </physiologicalReaction>
</comment>
<feature type="domain" description="Thiamine pyrophosphate enzyme TPP-binding" evidence="6">
    <location>
        <begin position="377"/>
        <end position="516"/>
    </location>
</feature>
<dbReference type="CDD" id="cd00568">
    <property type="entry name" value="TPP_enzymes"/>
    <property type="match status" value="1"/>
</dbReference>
<dbReference type="GO" id="GO:0009099">
    <property type="term" value="P:L-valine biosynthetic process"/>
    <property type="evidence" value="ECO:0007669"/>
    <property type="project" value="TreeGrafter"/>
</dbReference>
<evidence type="ECO:0000256" key="2">
    <source>
        <dbReference type="ARBA" id="ARBA00023052"/>
    </source>
</evidence>
<dbReference type="GO" id="GO:0050660">
    <property type="term" value="F:flavin adenine dinucleotide binding"/>
    <property type="evidence" value="ECO:0007669"/>
    <property type="project" value="TreeGrafter"/>
</dbReference>
<evidence type="ECO:0000259" key="6">
    <source>
        <dbReference type="Pfam" id="PF02775"/>
    </source>
</evidence>
<dbReference type="SUPFAM" id="SSF52467">
    <property type="entry name" value="DHS-like NAD/FAD-binding domain"/>
    <property type="match status" value="1"/>
</dbReference>
<dbReference type="InterPro" id="IPR012000">
    <property type="entry name" value="Thiamin_PyroP_enz_cen_dom"/>
</dbReference>
<dbReference type="InterPro" id="IPR029035">
    <property type="entry name" value="DHS-like_NAD/FAD-binding_dom"/>
</dbReference>
<dbReference type="GO" id="GO:0000287">
    <property type="term" value="F:magnesium ion binding"/>
    <property type="evidence" value="ECO:0007669"/>
    <property type="project" value="InterPro"/>
</dbReference>
<evidence type="ECO:0000313" key="9">
    <source>
        <dbReference type="Proteomes" id="UP001174909"/>
    </source>
</evidence>
<accession>A0AA35WI68</accession>
<sequence>MKRRMNGGQALVRSLAAQGVAVTFGVPGAGQYEAVDAYFDTDGIRYVSCRNEQPTTQMADGYARASNRPASALVVPGAGLFNACGGISTALRSSSPIIVISGSPEDRLKGASSSLWLEPITKWSARATSPAEVAAKVPEAVRAACSGHPRPVYLEVAAPVLTQEEEVEIAPPATIEPPAGDAAALERAAAMLSDAERPLILAGTGVHRSGASAALAALAERLPAPVATTTAGKGAISDRSPLALGHALRAYAPLVEFAQSRDVVLAVGTQAGPAGLLGVDPDRVIRIDLDAGVLDTGVGAADQALAIEADARLALETLAALVRPGRAQDPTAAIAALNGVRFGDTEQLQPQRSYIEALRAAIPDDGILAYGMNQMGYYSRNYYRAYAPDTYFDPRGNLGSALPIAMGAKVARPDTPVVACCGDGGVLYHIQELATAVLHGIAVTVVVFNDNAYGNVKRSQQEDFGGRLVGVDLRNPDFIRLSESFGVRGARVEDASALRRELERAFAGDQPVLIEVPVGELKRVY</sequence>
<dbReference type="Pfam" id="PF00205">
    <property type="entry name" value="TPP_enzyme_M"/>
    <property type="match status" value="1"/>
</dbReference>